<organism evidence="1 2">
    <name type="scientific">Gynuella sunshinyii YC6258</name>
    <dbReference type="NCBI Taxonomy" id="1445510"/>
    <lineage>
        <taxon>Bacteria</taxon>
        <taxon>Pseudomonadati</taxon>
        <taxon>Pseudomonadota</taxon>
        <taxon>Gammaproteobacteria</taxon>
        <taxon>Oceanospirillales</taxon>
        <taxon>Saccharospirillaceae</taxon>
        <taxon>Gynuella</taxon>
    </lineage>
</organism>
<accession>A0A0C5VPJ6</accession>
<dbReference type="Proteomes" id="UP000032266">
    <property type="component" value="Chromosome"/>
</dbReference>
<evidence type="ECO:0000313" key="1">
    <source>
        <dbReference type="EMBL" id="AJQ96572.1"/>
    </source>
</evidence>
<dbReference type="HOGENOM" id="CLU_2167406_0_0_6"/>
<protein>
    <submittedName>
        <fullName evidence="1">Uncharacterized protein</fullName>
    </submittedName>
</protein>
<proteinExistence type="predicted"/>
<evidence type="ECO:0000313" key="2">
    <source>
        <dbReference type="Proteomes" id="UP000032266"/>
    </source>
</evidence>
<dbReference type="AlphaFoldDB" id="A0A0C5VPJ6"/>
<dbReference type="EMBL" id="CP007142">
    <property type="protein sequence ID" value="AJQ96572.1"/>
    <property type="molecule type" value="Genomic_DNA"/>
</dbReference>
<sequence length="110" mass="12494">MKDKTICKSQTDYEESDENIAWIYGEPDSAIITLDGEYVVIAGCGIVIYNIRTAEIVYLFDEPDSTEWTEGVYQNAIDDVVHVRFNVCTDNNNVVTKRLNLKSHDIEVLS</sequence>
<name>A0A0C5VPJ6_9GAMM</name>
<dbReference type="KEGG" id="gsn:YC6258_04540"/>
<reference evidence="1 2" key="1">
    <citation type="submission" date="2014-01" db="EMBL/GenBank/DDBJ databases">
        <title>Full genme sequencing of cellulolytic bacterium Gynuella sunshinyii YC6258T gen. nov., sp. nov.</title>
        <authorList>
            <person name="Khan H."/>
            <person name="Chung E.J."/>
            <person name="Chung Y.R."/>
        </authorList>
    </citation>
    <scope>NUCLEOTIDE SEQUENCE [LARGE SCALE GENOMIC DNA]</scope>
    <source>
        <strain evidence="1 2">YC6258</strain>
    </source>
</reference>
<keyword evidence="2" id="KW-1185">Reference proteome</keyword>
<gene>
    <name evidence="1" type="ORF">YC6258_04540</name>
</gene>